<dbReference type="InterPro" id="IPR027443">
    <property type="entry name" value="IPNS-like_sf"/>
</dbReference>
<gene>
    <name evidence="3" type="ORF">HK099_001222</name>
</gene>
<dbReference type="Pfam" id="PF03171">
    <property type="entry name" value="2OG-FeII_Oxy"/>
    <property type="match status" value="1"/>
</dbReference>
<evidence type="ECO:0000259" key="2">
    <source>
        <dbReference type="PROSITE" id="PS51471"/>
    </source>
</evidence>
<dbReference type="InterPro" id="IPR026992">
    <property type="entry name" value="DIOX_N"/>
</dbReference>
<dbReference type="EMBL" id="JADGJW010001320">
    <property type="protein sequence ID" value="KAJ3204258.1"/>
    <property type="molecule type" value="Genomic_DNA"/>
</dbReference>
<dbReference type="GO" id="GO:0016491">
    <property type="term" value="F:oxidoreductase activity"/>
    <property type="evidence" value="ECO:0007669"/>
    <property type="project" value="UniProtKB-KW"/>
</dbReference>
<dbReference type="InterPro" id="IPR050231">
    <property type="entry name" value="Iron_ascorbate_oxido_reductase"/>
</dbReference>
<keyword evidence="1" id="KW-0479">Metal-binding</keyword>
<dbReference type="Gene3D" id="2.60.120.330">
    <property type="entry name" value="B-lactam Antibiotic, Isopenicillin N Synthase, Chain"/>
    <property type="match status" value="1"/>
</dbReference>
<dbReference type="Pfam" id="PF14226">
    <property type="entry name" value="DIOX_N"/>
    <property type="match status" value="1"/>
</dbReference>
<dbReference type="InterPro" id="IPR005123">
    <property type="entry name" value="Oxoglu/Fe-dep_dioxygenase_dom"/>
</dbReference>
<evidence type="ECO:0000313" key="4">
    <source>
        <dbReference type="Proteomes" id="UP001211065"/>
    </source>
</evidence>
<evidence type="ECO:0000313" key="3">
    <source>
        <dbReference type="EMBL" id="KAJ3204258.1"/>
    </source>
</evidence>
<feature type="non-terminal residue" evidence="3">
    <location>
        <position position="1"/>
    </location>
</feature>
<dbReference type="PRINTS" id="PR00682">
    <property type="entry name" value="IPNSYNTHASE"/>
</dbReference>
<name>A0AAD5TUH1_9FUNG</name>
<comment type="similarity">
    <text evidence="1">Belongs to the iron/ascorbate-dependent oxidoreductase family.</text>
</comment>
<accession>A0AAD5TUH1</accession>
<dbReference type="Proteomes" id="UP001211065">
    <property type="component" value="Unassembled WGS sequence"/>
</dbReference>
<feature type="domain" description="Fe2OG dioxygenase" evidence="2">
    <location>
        <begin position="175"/>
        <end position="291"/>
    </location>
</feature>
<dbReference type="PANTHER" id="PTHR47990">
    <property type="entry name" value="2-OXOGLUTARATE (2OG) AND FE(II)-DEPENDENT OXYGENASE SUPERFAMILY PROTEIN-RELATED"/>
    <property type="match status" value="1"/>
</dbReference>
<evidence type="ECO:0000256" key="1">
    <source>
        <dbReference type="RuleBase" id="RU003682"/>
    </source>
</evidence>
<dbReference type="AlphaFoldDB" id="A0AAD5TUH1"/>
<keyword evidence="4" id="KW-1185">Reference proteome</keyword>
<dbReference type="SUPFAM" id="SSF51197">
    <property type="entry name" value="Clavaminate synthase-like"/>
    <property type="match status" value="1"/>
</dbReference>
<protein>
    <recommendedName>
        <fullName evidence="2">Fe2OG dioxygenase domain-containing protein</fullName>
    </recommendedName>
</protein>
<comment type="caution">
    <text evidence="3">The sequence shown here is derived from an EMBL/GenBank/DDBJ whole genome shotgun (WGS) entry which is preliminary data.</text>
</comment>
<organism evidence="3 4">
    <name type="scientific">Clydaea vesicula</name>
    <dbReference type="NCBI Taxonomy" id="447962"/>
    <lineage>
        <taxon>Eukaryota</taxon>
        <taxon>Fungi</taxon>
        <taxon>Fungi incertae sedis</taxon>
        <taxon>Chytridiomycota</taxon>
        <taxon>Chytridiomycota incertae sedis</taxon>
        <taxon>Chytridiomycetes</taxon>
        <taxon>Lobulomycetales</taxon>
        <taxon>Lobulomycetaceae</taxon>
        <taxon>Clydaea</taxon>
    </lineage>
</organism>
<proteinExistence type="inferred from homology"/>
<dbReference type="PROSITE" id="PS51471">
    <property type="entry name" value="FE2OG_OXY"/>
    <property type="match status" value="1"/>
</dbReference>
<keyword evidence="1" id="KW-0408">Iron</keyword>
<dbReference type="GO" id="GO:0046872">
    <property type="term" value="F:metal ion binding"/>
    <property type="evidence" value="ECO:0007669"/>
    <property type="project" value="UniProtKB-KW"/>
</dbReference>
<dbReference type="InterPro" id="IPR044861">
    <property type="entry name" value="IPNS-like_FE2OG_OXY"/>
</dbReference>
<keyword evidence="1" id="KW-0560">Oxidoreductase</keyword>
<reference evidence="3" key="1">
    <citation type="submission" date="2020-05" db="EMBL/GenBank/DDBJ databases">
        <title>Phylogenomic resolution of chytrid fungi.</title>
        <authorList>
            <person name="Stajich J.E."/>
            <person name="Amses K."/>
            <person name="Simmons R."/>
            <person name="Seto K."/>
            <person name="Myers J."/>
            <person name="Bonds A."/>
            <person name="Quandt C.A."/>
            <person name="Barry K."/>
            <person name="Liu P."/>
            <person name="Grigoriev I."/>
            <person name="Longcore J.E."/>
            <person name="James T.Y."/>
        </authorList>
    </citation>
    <scope>NUCLEOTIDE SEQUENCE</scope>
    <source>
        <strain evidence="3">JEL0476</strain>
    </source>
</reference>
<sequence length="335" mass="38119">MELPIISLRAFLSTSANLTQKLQTANLISEACQKYGAFYVKDHNIPLSNQNDAINVSKKFFSLDEKIKKEIPIKKGGFTRGYVPIGGESGSELFELKEAFSYGYNWDKNKSPTNILQGENIWPYYQDQNNLCFQQVLETFFDEMIKCSLSLTKAFSLSLGFEEDYLKNFCVEGDTISLMRVFHYFPVQKGLVSENRLNGTIGSSPHTVFEDINLFSDWGFLTLILQQEDQIGLQIYHENKWKDIKPIKNCLFVNCGDYVSLFTNGKYKSPLHRVISPLKDERISFVLFFYPNFNAKIPVLADGKVDVSLLKDQSKAGSNLENGNFVDISKVSFGE</sequence>